<organism evidence="6">
    <name type="scientific">Fagus sylvatica</name>
    <name type="common">Beechnut</name>
    <dbReference type="NCBI Taxonomy" id="28930"/>
    <lineage>
        <taxon>Eukaryota</taxon>
        <taxon>Viridiplantae</taxon>
        <taxon>Streptophyta</taxon>
        <taxon>Embryophyta</taxon>
        <taxon>Tracheophyta</taxon>
        <taxon>Spermatophyta</taxon>
        <taxon>Magnoliopsida</taxon>
        <taxon>eudicotyledons</taxon>
        <taxon>Gunneridae</taxon>
        <taxon>Pentapetalae</taxon>
        <taxon>rosids</taxon>
        <taxon>fabids</taxon>
        <taxon>Fagales</taxon>
        <taxon>Fagaceae</taxon>
        <taxon>Fagus</taxon>
    </lineage>
</organism>
<dbReference type="Pfam" id="PF14223">
    <property type="entry name" value="Retrotran_gag_2"/>
    <property type="match status" value="1"/>
</dbReference>
<dbReference type="Pfam" id="PF22936">
    <property type="entry name" value="Pol_BBD"/>
    <property type="match status" value="1"/>
</dbReference>
<accession>A0A2N9HW05</accession>
<feature type="domain" description="GAG-pre-integrase" evidence="4">
    <location>
        <begin position="510"/>
        <end position="562"/>
    </location>
</feature>
<dbReference type="InterPro" id="IPR054722">
    <property type="entry name" value="PolX-like_BBD"/>
</dbReference>
<dbReference type="GO" id="GO:0004190">
    <property type="term" value="F:aspartic-type endopeptidase activity"/>
    <property type="evidence" value="ECO:0007669"/>
    <property type="project" value="UniProtKB-KW"/>
</dbReference>
<feature type="region of interest" description="Disordered" evidence="2">
    <location>
        <begin position="237"/>
        <end position="280"/>
    </location>
</feature>
<evidence type="ECO:0008006" key="7">
    <source>
        <dbReference type="Google" id="ProtNLM"/>
    </source>
</evidence>
<feature type="compositionally biased region" description="Basic residues" evidence="2">
    <location>
        <begin position="257"/>
        <end position="271"/>
    </location>
</feature>
<feature type="domain" description="Reverse transcriptase Ty1/copia-type" evidence="3">
    <location>
        <begin position="797"/>
        <end position="873"/>
    </location>
</feature>
<reference evidence="6" key="1">
    <citation type="submission" date="2018-02" db="EMBL/GenBank/DDBJ databases">
        <authorList>
            <person name="Cohen D.B."/>
            <person name="Kent A.D."/>
        </authorList>
    </citation>
    <scope>NUCLEOTIDE SEQUENCE</scope>
</reference>
<dbReference type="PANTHER" id="PTHR11439:SF455">
    <property type="entry name" value="RLK (RECEPTOR-LIKE PROTEIN KINASE) 8, PUTATIVE-RELATED"/>
    <property type="match status" value="1"/>
</dbReference>
<dbReference type="InterPro" id="IPR013103">
    <property type="entry name" value="RVT_2"/>
</dbReference>
<dbReference type="Pfam" id="PF07727">
    <property type="entry name" value="RVT_2"/>
    <property type="match status" value="2"/>
</dbReference>
<dbReference type="InterPro" id="IPR043502">
    <property type="entry name" value="DNA/RNA_pol_sf"/>
</dbReference>
<sequence>MSSTSSTSSTFSAMNNQTQMFLLSNISNFVSVKLDHTNFLTWKFQITSILDAYSLLDCIDGTVSSPVKFLHREDGTESVNPDFLSWKARDKALISLLSITLSPSALSLVIGQTSAQGIWTVLEQRYTAISRSNVVSLKMELNGIKKGSDPVNKYLQRIKETRDKLSTVGVNLDDEEILHIVLKGLPAEFHSFSSSMLTKNDPVSFAELHALLSTEEELIKNLHDLSKETSLMAMTANKQNSSPPNSHAQYNSQANQFHRRRGRNQFHRGGRGGRGNYRGGYNNGGYNNGNSPNNFSSGNFNPMVPSSVPPPFNNTSRPTCQICYKQGHTALDCYQRMNYAYQGRQPPAKLAAMASAAYPSQLSDSWPAQTTWISDSGTTDHFTPDIHNLPDCSSYTDSQQVSVGNGQQLPISNIGNAQLYTSSYLFNLKKILHVPSMSSHLLSVNRFCRDNNCAFYFDADLFRIQDRPTGKPLYTGPSKDGLYHIHGLSLPLRPPINQCHLAVPSPSSSSRSCPPSVCQNAATTSPINLWHTRLGHPCQRVLNHVVRDFLPARDLNKVSFCPHPTTLPNPPTPIPEPVPLAPSRISSPILEPASIIQPIPLPLPNFSPPVTSIPPSPPHFLAEPSIPTNTHPMTTCAKSGISCKKVFAASSVDYLQIEPPTCTIASRIPEWRAAMAAEFEALHRQSTWSLVPASPRQNLIGCRWVFKLKRNSNGSIARYKAHLVAKGFHQQPGIDYAKTFSPVVKPPTVRIILSLAAHHHWNLRQLDVSNAFLHGVLKEEVFMQQSPGFVDSELPHHVYDIILTGNDSTAISTLITQLASSFELKDLGLLCYFLGLQIEYTTFGLFVHQRKYLTDLLSRFHMMDCKAASTPFVSQHKPSGSSATSLHDPTHFRSMVGALQYATFTRPDIQFAVNQVCQFMHSPSSDHLVAAKRILRYLKGSLDLGIFFQPGPLHLTAFTDADWAGDPHDRRSTSGLTVFLGNNPITWLSKKQHTVSRSSTEAEYRSLATGAAELAWLRQVLRDMGLFLPSAPVIWCDNTSALALASNPVFHGRTKHIVVDFHFVRERVVRGDIQLHFISTDDQVADLFTKAFSSPRFSKLRSKLLISSSDHQFAGG</sequence>
<name>A0A2N9HW05_FAGSY</name>
<keyword evidence="1" id="KW-0645">Protease</keyword>
<dbReference type="Pfam" id="PF13976">
    <property type="entry name" value="gag_pre-integrs"/>
    <property type="match status" value="1"/>
</dbReference>
<keyword evidence="1" id="KW-0378">Hydrolase</keyword>
<dbReference type="InterPro" id="IPR025724">
    <property type="entry name" value="GAG-pre-integrase_dom"/>
</dbReference>
<evidence type="ECO:0000256" key="2">
    <source>
        <dbReference type="SAM" id="MobiDB-lite"/>
    </source>
</evidence>
<dbReference type="PANTHER" id="PTHR11439">
    <property type="entry name" value="GAG-POL-RELATED RETROTRANSPOSON"/>
    <property type="match status" value="1"/>
</dbReference>
<feature type="domain" description="Retrovirus-related Pol polyprotein from transposon TNT 1-94-like beta-barrel" evidence="5">
    <location>
        <begin position="372"/>
        <end position="447"/>
    </location>
</feature>
<gene>
    <name evidence="6" type="ORF">FSB_LOCUS43795</name>
</gene>
<protein>
    <recommendedName>
        <fullName evidence="7">Reverse transcriptase Ty1/copia-type domain-containing protein</fullName>
    </recommendedName>
</protein>
<dbReference type="SUPFAM" id="SSF56672">
    <property type="entry name" value="DNA/RNA polymerases"/>
    <property type="match status" value="1"/>
</dbReference>
<dbReference type="AlphaFoldDB" id="A0A2N9HW05"/>
<evidence type="ECO:0000313" key="6">
    <source>
        <dbReference type="EMBL" id="SPD15913.1"/>
    </source>
</evidence>
<evidence type="ECO:0000259" key="4">
    <source>
        <dbReference type="Pfam" id="PF13976"/>
    </source>
</evidence>
<keyword evidence="1" id="KW-0064">Aspartyl protease</keyword>
<dbReference type="CDD" id="cd09272">
    <property type="entry name" value="RNase_HI_RT_Ty1"/>
    <property type="match status" value="1"/>
</dbReference>
<evidence type="ECO:0000259" key="5">
    <source>
        <dbReference type="Pfam" id="PF22936"/>
    </source>
</evidence>
<proteinExistence type="predicted"/>
<evidence type="ECO:0000256" key="1">
    <source>
        <dbReference type="ARBA" id="ARBA00022750"/>
    </source>
</evidence>
<evidence type="ECO:0000259" key="3">
    <source>
        <dbReference type="Pfam" id="PF07727"/>
    </source>
</evidence>
<feature type="domain" description="Reverse transcriptase Ty1/copia-type" evidence="3">
    <location>
        <begin position="686"/>
        <end position="795"/>
    </location>
</feature>
<feature type="compositionally biased region" description="Polar residues" evidence="2">
    <location>
        <begin position="237"/>
        <end position="254"/>
    </location>
</feature>
<dbReference type="EMBL" id="OIVN01004185">
    <property type="protein sequence ID" value="SPD15913.1"/>
    <property type="molecule type" value="Genomic_DNA"/>
</dbReference>